<dbReference type="PROSITE" id="PS51257">
    <property type="entry name" value="PROKAR_LIPOPROTEIN"/>
    <property type="match status" value="1"/>
</dbReference>
<evidence type="ECO:0000256" key="2">
    <source>
        <dbReference type="SAM" id="SignalP"/>
    </source>
</evidence>
<feature type="domain" description="DUF5666" evidence="3">
    <location>
        <begin position="217"/>
        <end position="278"/>
    </location>
</feature>
<protein>
    <submittedName>
        <fullName evidence="4">DUF5666 domain-containing protein</fullName>
    </submittedName>
</protein>
<proteinExistence type="predicted"/>
<gene>
    <name evidence="4" type="ORF">NOG11_05260</name>
</gene>
<feature type="signal peptide" evidence="2">
    <location>
        <begin position="1"/>
        <end position="17"/>
    </location>
</feature>
<keyword evidence="5" id="KW-1185">Reference proteome</keyword>
<dbReference type="InterPro" id="IPR043724">
    <property type="entry name" value="DUF5666"/>
</dbReference>
<evidence type="ECO:0000256" key="1">
    <source>
        <dbReference type="SAM" id="MobiDB-lite"/>
    </source>
</evidence>
<dbReference type="Proteomes" id="UP001142610">
    <property type="component" value="Unassembled WGS sequence"/>
</dbReference>
<feature type="domain" description="DUF5666" evidence="3">
    <location>
        <begin position="50"/>
        <end position="113"/>
    </location>
</feature>
<name>A0A9X2L9W2_9PROT</name>
<feature type="chain" id="PRO_5040883474" evidence="2">
    <location>
        <begin position="18"/>
        <end position="536"/>
    </location>
</feature>
<evidence type="ECO:0000313" key="4">
    <source>
        <dbReference type="EMBL" id="MCQ8184792.1"/>
    </source>
</evidence>
<sequence>MKLTLRASMIALAAALAACGGGSSDDPADPTRDTPNQQSGGNAPQKVTVEGPITGFGSIHVGGKKFEVLNSTIVQVEGQNGVGGGQSLLKLGHRVRIEARRLANGTYEADEVEYDEDIRGPVVRIDADADDPLLGSFKVVGQNVVVDELTVLSEDFTDRNGDNVFDLTDLSPAHGGAVFVEVSGTVTADGLIASRVDLLERQEAGDPDEDGDEIEVKGFVDEVIGNGEAIVINEARFEVTAATEVKDDLVISQNLVGTFVEVKADIDENDNYIAVEIELGAEQGFGEDGEAFEIEGILDRVDTSTLDIHAIVVSGQTFEVYDASALVPFVGQRIEIEGTFDGRGVLTLDEFEVEVENNVAIVDEIASIDTGTGSFTTRLGVVVTPTEDSRVQDKLAQQGAGRSLKPVDFIARLQVMDKVRAMGYTDENGEVVWTKVSRRRDIGEGCSLKAPVGAINSGVSFELLDVTVETTGLSEPDGFEIGDVETGSAEFYAMLAEGDEVKAKAKTEAACTSGAMVLGAEGSVEIETDDDEGESD</sequence>
<comment type="caution">
    <text evidence="4">The sequence shown here is derived from an EMBL/GenBank/DDBJ whole genome shotgun (WGS) entry which is preliminary data.</text>
</comment>
<evidence type="ECO:0000313" key="5">
    <source>
        <dbReference type="Proteomes" id="UP001142610"/>
    </source>
</evidence>
<feature type="compositionally biased region" description="Polar residues" evidence="1">
    <location>
        <begin position="33"/>
        <end position="42"/>
    </location>
</feature>
<feature type="domain" description="DUF5666" evidence="3">
    <location>
        <begin position="120"/>
        <end position="196"/>
    </location>
</feature>
<accession>A0A9X2L9W2</accession>
<dbReference type="EMBL" id="JANIBC010000002">
    <property type="protein sequence ID" value="MCQ8184792.1"/>
    <property type="molecule type" value="Genomic_DNA"/>
</dbReference>
<reference evidence="4" key="1">
    <citation type="submission" date="2022-07" db="EMBL/GenBank/DDBJ databases">
        <title>Parvularcula maris sp. nov., an algicidal bacterium isolated from seawater.</title>
        <authorList>
            <person name="Li F."/>
        </authorList>
    </citation>
    <scope>NUCLEOTIDE SEQUENCE</scope>
    <source>
        <strain evidence="4">BGMRC 0090</strain>
    </source>
</reference>
<organism evidence="4 5">
    <name type="scientific">Parvularcula maris</name>
    <dbReference type="NCBI Taxonomy" id="2965077"/>
    <lineage>
        <taxon>Bacteria</taxon>
        <taxon>Pseudomonadati</taxon>
        <taxon>Pseudomonadota</taxon>
        <taxon>Alphaproteobacteria</taxon>
        <taxon>Parvularculales</taxon>
        <taxon>Parvularculaceae</taxon>
        <taxon>Parvularcula</taxon>
    </lineage>
</organism>
<keyword evidence="2" id="KW-0732">Signal</keyword>
<feature type="region of interest" description="Disordered" evidence="1">
    <location>
        <begin position="21"/>
        <end position="48"/>
    </location>
</feature>
<dbReference type="Pfam" id="PF18914">
    <property type="entry name" value="DUF5666"/>
    <property type="match status" value="3"/>
</dbReference>
<dbReference type="AlphaFoldDB" id="A0A9X2L9W2"/>
<evidence type="ECO:0000259" key="3">
    <source>
        <dbReference type="Pfam" id="PF18914"/>
    </source>
</evidence>
<dbReference type="RefSeq" id="WP_256618641.1">
    <property type="nucleotide sequence ID" value="NZ_JANIBC010000002.1"/>
</dbReference>